<evidence type="ECO:0000256" key="1">
    <source>
        <dbReference type="SAM" id="MobiDB-lite"/>
    </source>
</evidence>
<proteinExistence type="predicted"/>
<feature type="transmembrane region" description="Helical" evidence="2">
    <location>
        <begin position="72"/>
        <end position="93"/>
    </location>
</feature>
<evidence type="ECO:0000256" key="2">
    <source>
        <dbReference type="SAM" id="Phobius"/>
    </source>
</evidence>
<name>A0AAU9KP01_9CILI</name>
<sequence length="192" mass="21795">MEANYKEIPAALRGSHSDSSDEESGTMQTFDIESEDIGPGPFSQRIKYFCYFLILTCWLLPLISYFTGPESYIYLIMSVISLAQLIIGVLGVIWSKKNKFTHITFFRLLLHLFFISLIVALVGYEAFGLAFTVQHNYDNCNDFTFNKVCKNRGGLMSEQMVLILLLPALDALVILLYIYVTKLAKKCALKMT</sequence>
<evidence type="ECO:0000313" key="3">
    <source>
        <dbReference type="EMBL" id="CAG9335851.1"/>
    </source>
</evidence>
<dbReference type="Proteomes" id="UP001162131">
    <property type="component" value="Unassembled WGS sequence"/>
</dbReference>
<dbReference type="EMBL" id="CAJZBQ010000063">
    <property type="protein sequence ID" value="CAG9335851.1"/>
    <property type="molecule type" value="Genomic_DNA"/>
</dbReference>
<feature type="transmembrane region" description="Helical" evidence="2">
    <location>
        <begin position="48"/>
        <end position="66"/>
    </location>
</feature>
<feature type="transmembrane region" description="Helical" evidence="2">
    <location>
        <begin position="105"/>
        <end position="124"/>
    </location>
</feature>
<accession>A0AAU9KP01</accession>
<keyword evidence="2" id="KW-0812">Transmembrane</keyword>
<keyword evidence="4" id="KW-1185">Reference proteome</keyword>
<gene>
    <name evidence="3" type="ORF">BSTOLATCC_MIC65171</name>
</gene>
<keyword evidence="2" id="KW-0472">Membrane</keyword>
<dbReference type="AlphaFoldDB" id="A0AAU9KP01"/>
<feature type="transmembrane region" description="Helical" evidence="2">
    <location>
        <begin position="160"/>
        <end position="180"/>
    </location>
</feature>
<keyword evidence="2" id="KW-1133">Transmembrane helix</keyword>
<organism evidence="3 4">
    <name type="scientific">Blepharisma stoltei</name>
    <dbReference type="NCBI Taxonomy" id="1481888"/>
    <lineage>
        <taxon>Eukaryota</taxon>
        <taxon>Sar</taxon>
        <taxon>Alveolata</taxon>
        <taxon>Ciliophora</taxon>
        <taxon>Postciliodesmatophora</taxon>
        <taxon>Heterotrichea</taxon>
        <taxon>Heterotrichida</taxon>
        <taxon>Blepharismidae</taxon>
        <taxon>Blepharisma</taxon>
    </lineage>
</organism>
<protein>
    <submittedName>
        <fullName evidence="3">Uncharacterized protein</fullName>
    </submittedName>
</protein>
<feature type="region of interest" description="Disordered" evidence="1">
    <location>
        <begin position="1"/>
        <end position="25"/>
    </location>
</feature>
<evidence type="ECO:0000313" key="4">
    <source>
        <dbReference type="Proteomes" id="UP001162131"/>
    </source>
</evidence>
<comment type="caution">
    <text evidence="3">The sequence shown here is derived from an EMBL/GenBank/DDBJ whole genome shotgun (WGS) entry which is preliminary data.</text>
</comment>
<reference evidence="3" key="1">
    <citation type="submission" date="2021-09" db="EMBL/GenBank/DDBJ databases">
        <authorList>
            <consortium name="AG Swart"/>
            <person name="Singh M."/>
            <person name="Singh A."/>
            <person name="Seah K."/>
            <person name="Emmerich C."/>
        </authorList>
    </citation>
    <scope>NUCLEOTIDE SEQUENCE</scope>
    <source>
        <strain evidence="3">ATCC30299</strain>
    </source>
</reference>